<evidence type="ECO:0000256" key="4">
    <source>
        <dbReference type="ARBA" id="ARBA00022989"/>
    </source>
</evidence>
<dbReference type="GO" id="GO:0005886">
    <property type="term" value="C:plasma membrane"/>
    <property type="evidence" value="ECO:0007669"/>
    <property type="project" value="UniProtKB-SubCell"/>
</dbReference>
<dbReference type="NCBIfam" id="TIGR03434">
    <property type="entry name" value="ADOP"/>
    <property type="match status" value="1"/>
</dbReference>
<comment type="subcellular location">
    <subcellularLocation>
        <location evidence="1">Cell membrane</location>
        <topology evidence="1">Multi-pass membrane protein</topology>
    </subcellularLocation>
</comment>
<reference evidence="10" key="1">
    <citation type="submission" date="2023-03" db="EMBL/GenBank/DDBJ databases">
        <title>Lomoglobus Profundus gen. nov., sp. nov., a novel member of the phylum Verrucomicrobia, isolated from deep-marine sediment of South China Sea.</title>
        <authorList>
            <person name="Ahmad T."/>
            <person name="Ishaq S.E."/>
            <person name="Wang F."/>
        </authorList>
    </citation>
    <scope>NUCLEOTIDE SEQUENCE</scope>
    <source>
        <strain evidence="10">LMO-M01</strain>
    </source>
</reference>
<dbReference type="Proteomes" id="UP001218638">
    <property type="component" value="Chromosome"/>
</dbReference>
<dbReference type="Pfam" id="PF12704">
    <property type="entry name" value="MacB_PCD"/>
    <property type="match status" value="2"/>
</dbReference>
<feature type="domain" description="MacB-like periplasmic core" evidence="9">
    <location>
        <begin position="19"/>
        <end position="235"/>
    </location>
</feature>
<keyword evidence="3 7" id="KW-0812">Transmembrane</keyword>
<dbReference type="InterPro" id="IPR025857">
    <property type="entry name" value="MacB_PCD"/>
</dbReference>
<dbReference type="GO" id="GO:0022857">
    <property type="term" value="F:transmembrane transporter activity"/>
    <property type="evidence" value="ECO:0007669"/>
    <property type="project" value="TreeGrafter"/>
</dbReference>
<organism evidence="10 11">
    <name type="scientific">Synoicihabitans lomoniglobus</name>
    <dbReference type="NCBI Taxonomy" id="2909285"/>
    <lineage>
        <taxon>Bacteria</taxon>
        <taxon>Pseudomonadati</taxon>
        <taxon>Verrucomicrobiota</taxon>
        <taxon>Opitutia</taxon>
        <taxon>Opitutales</taxon>
        <taxon>Opitutaceae</taxon>
        <taxon>Synoicihabitans</taxon>
    </lineage>
</organism>
<feature type="transmembrane region" description="Helical" evidence="7">
    <location>
        <begin position="368"/>
        <end position="393"/>
    </location>
</feature>
<feature type="transmembrane region" description="Helical" evidence="7">
    <location>
        <begin position="324"/>
        <end position="348"/>
    </location>
</feature>
<feature type="transmembrane region" description="Helical" evidence="7">
    <location>
        <begin position="15"/>
        <end position="37"/>
    </location>
</feature>
<evidence type="ECO:0000256" key="6">
    <source>
        <dbReference type="ARBA" id="ARBA00038076"/>
    </source>
</evidence>
<feature type="domain" description="ABC3 transporter permease C-terminal" evidence="8">
    <location>
        <begin position="274"/>
        <end position="394"/>
    </location>
</feature>
<feature type="transmembrane region" description="Helical" evidence="7">
    <location>
        <begin position="269"/>
        <end position="293"/>
    </location>
</feature>
<dbReference type="PANTHER" id="PTHR30572">
    <property type="entry name" value="MEMBRANE COMPONENT OF TRANSPORTER-RELATED"/>
    <property type="match status" value="1"/>
</dbReference>
<dbReference type="RefSeq" id="WP_330928162.1">
    <property type="nucleotide sequence ID" value="NZ_CP119075.1"/>
</dbReference>
<keyword evidence="5 7" id="KW-0472">Membrane</keyword>
<sequence length="802" mass="86498">MIRTIVQSLRRHPGLNIAIVLTLALSLTAAVVVTGLIDTYLRQPLPQIDDRGVMIIEEFELSDGPGSRGRISWDTARDVRQQATSFSQVAIVTNASFTVHGDDATEVAYIPTVSPEFFPMLGVKAALGDIIHETNARQSGQMALMLSDELWRRRFGADPKIAGRAVQLDNQSTVVVGVLPPAFDLPSLGSGQQAWLAMLPEQVDRQDRRATRHFAFGQLAPGTRATTAAAEVQQLGNVLQAEYPETNGTRGVTATPLRDALLGPFQGQLWILMAMAVLVLLVACLNSGALLLAQALRRRREFAVRLALGARSGRLLRQFWIENLTLTIIAAVASLGLAAWISPAIIALLPGNTGVNTFADPDVNASSWLFALAAAAVAALLFGLMPWAIARHLPIDATLRSGGRSMGGGTASRWSRWLVTGQIAVALALATAAGLLVQSSRELNQVDYGLPVEELFQFRIGTRGSAYLDAESRLRFFENARESLARLPGVEAVSLAGFSYPNPPTTNQPFVQEGDGLELRDSPKEAHIDVVSPEFARTHDVRVLYGRFLEPTDRLDHPPVTVVTAELAERYWPGKNPVGKRVRLGGVSPDWCTIVGVVSDRRSIGHNPRTIDGFFVPVAQFTGQNTAAFVRFAGVEPPAWTSLQRAVWDLDPNVSLFFENRVSEFYANSAWQQRFSLVLIVAFAVLAVVLCSTGLYAMLAFAVAARTRELGVRAALGASAQNLRHQILRDATTMIVPGLGLGLLIAAGASRGLAGLLFNVPSFSPLIFTIVALLIGAVCLVAAWFPALRATKVDPAVALRSD</sequence>
<evidence type="ECO:0000256" key="7">
    <source>
        <dbReference type="SAM" id="Phobius"/>
    </source>
</evidence>
<keyword evidence="11" id="KW-1185">Reference proteome</keyword>
<evidence type="ECO:0000256" key="2">
    <source>
        <dbReference type="ARBA" id="ARBA00022475"/>
    </source>
</evidence>
<name>A0AAF0CSL3_9BACT</name>
<evidence type="ECO:0000256" key="1">
    <source>
        <dbReference type="ARBA" id="ARBA00004651"/>
    </source>
</evidence>
<dbReference type="EMBL" id="CP119075">
    <property type="protein sequence ID" value="WED67264.1"/>
    <property type="molecule type" value="Genomic_DNA"/>
</dbReference>
<dbReference type="InterPro" id="IPR050250">
    <property type="entry name" value="Macrolide_Exporter_MacB"/>
</dbReference>
<feature type="transmembrane region" description="Helical" evidence="7">
    <location>
        <begin position="677"/>
        <end position="703"/>
    </location>
</feature>
<dbReference type="InterPro" id="IPR017800">
    <property type="entry name" value="ADOP"/>
</dbReference>
<feature type="domain" description="ABC3 transporter permease C-terminal" evidence="8">
    <location>
        <begin position="682"/>
        <end position="795"/>
    </location>
</feature>
<keyword evidence="4 7" id="KW-1133">Transmembrane helix</keyword>
<accession>A0AAF0CSL3</accession>
<evidence type="ECO:0000313" key="11">
    <source>
        <dbReference type="Proteomes" id="UP001218638"/>
    </source>
</evidence>
<feature type="transmembrane region" description="Helical" evidence="7">
    <location>
        <begin position="734"/>
        <end position="754"/>
    </location>
</feature>
<gene>
    <name evidence="10" type="ORF">PXH66_10420</name>
</gene>
<evidence type="ECO:0000259" key="8">
    <source>
        <dbReference type="Pfam" id="PF02687"/>
    </source>
</evidence>
<dbReference type="KEGG" id="slom:PXH66_10420"/>
<keyword evidence="2" id="KW-1003">Cell membrane</keyword>
<feature type="domain" description="MacB-like periplasmic core" evidence="9">
    <location>
        <begin position="423"/>
        <end position="624"/>
    </location>
</feature>
<proteinExistence type="inferred from homology"/>
<dbReference type="Pfam" id="PF02687">
    <property type="entry name" value="FtsX"/>
    <property type="match status" value="2"/>
</dbReference>
<feature type="transmembrane region" description="Helical" evidence="7">
    <location>
        <begin position="414"/>
        <end position="437"/>
    </location>
</feature>
<evidence type="ECO:0000256" key="5">
    <source>
        <dbReference type="ARBA" id="ARBA00023136"/>
    </source>
</evidence>
<feature type="transmembrane region" description="Helical" evidence="7">
    <location>
        <begin position="766"/>
        <end position="785"/>
    </location>
</feature>
<dbReference type="PANTHER" id="PTHR30572:SF4">
    <property type="entry name" value="ABC TRANSPORTER PERMEASE YTRF"/>
    <property type="match status" value="1"/>
</dbReference>
<dbReference type="AlphaFoldDB" id="A0AAF0CSL3"/>
<evidence type="ECO:0000313" key="10">
    <source>
        <dbReference type="EMBL" id="WED67264.1"/>
    </source>
</evidence>
<evidence type="ECO:0000256" key="3">
    <source>
        <dbReference type="ARBA" id="ARBA00022692"/>
    </source>
</evidence>
<comment type="similarity">
    <text evidence="6">Belongs to the ABC-4 integral membrane protein family.</text>
</comment>
<dbReference type="InterPro" id="IPR003838">
    <property type="entry name" value="ABC3_permease_C"/>
</dbReference>
<evidence type="ECO:0000259" key="9">
    <source>
        <dbReference type="Pfam" id="PF12704"/>
    </source>
</evidence>
<protein>
    <submittedName>
        <fullName evidence="10">ADOP family duplicated permease</fullName>
    </submittedName>
</protein>